<proteinExistence type="predicted"/>
<dbReference type="PANTHER" id="PTHR10775">
    <property type="entry name" value="OS08G0208400 PROTEIN"/>
    <property type="match status" value="1"/>
</dbReference>
<dbReference type="PANTHER" id="PTHR10775:SF185">
    <property type="entry name" value="OS08G0208400 PROTEIN"/>
    <property type="match status" value="1"/>
</dbReference>
<evidence type="ECO:0000259" key="2">
    <source>
        <dbReference type="Pfam" id="PF13963"/>
    </source>
</evidence>
<reference evidence="3 4" key="1">
    <citation type="submission" date="2024-02" db="EMBL/GenBank/DDBJ databases">
        <title>High-quality chromosome-scale genome assembly of Pensacola bahiagrass (Paspalum notatum Flugge var. saurae).</title>
        <authorList>
            <person name="Vega J.M."/>
            <person name="Podio M."/>
            <person name="Orjuela J."/>
            <person name="Siena L.A."/>
            <person name="Pessino S.C."/>
            <person name="Combes M.C."/>
            <person name="Mariac C."/>
            <person name="Albertini E."/>
            <person name="Pupilli F."/>
            <person name="Ortiz J.P.A."/>
            <person name="Leblanc O."/>
        </authorList>
    </citation>
    <scope>NUCLEOTIDE SEQUENCE [LARGE SCALE GENOMIC DNA]</scope>
    <source>
        <strain evidence="3">R1</strain>
        <tissue evidence="3">Leaf</tissue>
    </source>
</reference>
<name>A0AAQ3PL23_PASNO</name>
<dbReference type="EMBL" id="CP144745">
    <property type="protein sequence ID" value="WVZ52091.1"/>
    <property type="molecule type" value="Genomic_DNA"/>
</dbReference>
<gene>
    <name evidence="3" type="ORF">U9M48_003183</name>
</gene>
<feature type="domain" description="Transposase-associated" evidence="2">
    <location>
        <begin position="111"/>
        <end position="177"/>
    </location>
</feature>
<protein>
    <recommendedName>
        <fullName evidence="2">Transposase-associated domain-containing protein</fullName>
    </recommendedName>
</protein>
<dbReference type="AlphaFoldDB" id="A0AAQ3PL23"/>
<evidence type="ECO:0000313" key="3">
    <source>
        <dbReference type="EMBL" id="WVZ52091.1"/>
    </source>
</evidence>
<organism evidence="3 4">
    <name type="scientific">Paspalum notatum var. saurae</name>
    <dbReference type="NCBI Taxonomy" id="547442"/>
    <lineage>
        <taxon>Eukaryota</taxon>
        <taxon>Viridiplantae</taxon>
        <taxon>Streptophyta</taxon>
        <taxon>Embryophyta</taxon>
        <taxon>Tracheophyta</taxon>
        <taxon>Spermatophyta</taxon>
        <taxon>Magnoliopsida</taxon>
        <taxon>Liliopsida</taxon>
        <taxon>Poales</taxon>
        <taxon>Poaceae</taxon>
        <taxon>PACMAD clade</taxon>
        <taxon>Panicoideae</taxon>
        <taxon>Andropogonodae</taxon>
        <taxon>Paspaleae</taxon>
        <taxon>Paspalinae</taxon>
        <taxon>Paspalum</taxon>
    </lineage>
</organism>
<sequence>MPAPPAPRPPHPTAAAPTGPACRRPHAWPTAPAPAGPTCLSSPSTTAPTACLCCLPLPMNHGGVGGLGKPRLPCPAEPACRRVATSSSCLTLEHRSRQSDDRRAMYDGWRSDGAHSKEWAQITNAFLNHAFAGPARVVLYPCCLCVNHDYHHKEQVKEHLCKYGFMPNYMVWNKHGEGRERPIERDNNNNNPDRMHEMLNDLGRQFDVGLEAEKRSLSKEVEEFYRLLAVADEIVHESTKVIVLETVTRLMSMKAKFNYSNECYNFIVKLIDDILPPNHKMPKDMYQSKKNGLGMNYQKIDVCENNCLLFRKNGDEKLSHCKRCGNSRYVEVLNEEGESVTTTVPVKQLRRMPMTERFKQLYLSKETAHPMRWSKEGERKHDDDIMTHPSDGEAWHALDRFDL</sequence>
<feature type="compositionally biased region" description="Pro residues" evidence="1">
    <location>
        <begin position="1"/>
        <end position="12"/>
    </location>
</feature>
<evidence type="ECO:0000256" key="1">
    <source>
        <dbReference type="SAM" id="MobiDB-lite"/>
    </source>
</evidence>
<accession>A0AAQ3PL23</accession>
<evidence type="ECO:0000313" key="4">
    <source>
        <dbReference type="Proteomes" id="UP001341281"/>
    </source>
</evidence>
<feature type="compositionally biased region" description="Low complexity" evidence="1">
    <location>
        <begin position="13"/>
        <end position="28"/>
    </location>
</feature>
<dbReference type="InterPro" id="IPR029480">
    <property type="entry name" value="Transpos_assoc"/>
</dbReference>
<keyword evidence="4" id="KW-1185">Reference proteome</keyword>
<dbReference type="Proteomes" id="UP001341281">
    <property type="component" value="Chromosome 01"/>
</dbReference>
<feature type="region of interest" description="Disordered" evidence="1">
    <location>
        <begin position="1"/>
        <end position="28"/>
    </location>
</feature>
<dbReference type="Pfam" id="PF13963">
    <property type="entry name" value="Transpos_assoc"/>
    <property type="match status" value="1"/>
</dbReference>